<gene>
    <name evidence="3" type="ORF">AWJ07_12965</name>
</gene>
<dbReference type="InterPro" id="IPR005754">
    <property type="entry name" value="Sortase"/>
</dbReference>
<protein>
    <submittedName>
        <fullName evidence="3">Sortase</fullName>
    </submittedName>
</protein>
<dbReference type="NCBIfam" id="TIGR03784">
    <property type="entry name" value="marine_sortase"/>
    <property type="match status" value="1"/>
</dbReference>
<organism evidence="3">
    <name type="scientific">Shewanella frigidimarina</name>
    <dbReference type="NCBI Taxonomy" id="56812"/>
    <lineage>
        <taxon>Bacteria</taxon>
        <taxon>Pseudomonadati</taxon>
        <taxon>Pseudomonadota</taxon>
        <taxon>Gammaproteobacteria</taxon>
        <taxon>Alteromonadales</taxon>
        <taxon>Shewanellaceae</taxon>
        <taxon>Shewanella</taxon>
    </lineage>
</organism>
<keyword evidence="2" id="KW-0472">Membrane</keyword>
<dbReference type="PROSITE" id="PS51257">
    <property type="entry name" value="PROKAR_LIPOPROTEIN"/>
    <property type="match status" value="1"/>
</dbReference>
<dbReference type="SUPFAM" id="SSF63817">
    <property type="entry name" value="Sortase"/>
    <property type="match status" value="1"/>
</dbReference>
<dbReference type="Proteomes" id="UP000055702">
    <property type="component" value="Unassembled WGS sequence"/>
</dbReference>
<dbReference type="GO" id="GO:0016787">
    <property type="term" value="F:hydrolase activity"/>
    <property type="evidence" value="ECO:0007669"/>
    <property type="project" value="UniProtKB-KW"/>
</dbReference>
<comment type="caution">
    <text evidence="3">The sequence shown here is derived from an EMBL/GenBank/DDBJ whole genome shotgun (WGS) entry which is preliminary data.</text>
</comment>
<proteinExistence type="predicted"/>
<dbReference type="CDD" id="cd05828">
    <property type="entry name" value="Sortase_D_1"/>
    <property type="match status" value="1"/>
</dbReference>
<dbReference type="RefSeq" id="WP_059745022.1">
    <property type="nucleotide sequence ID" value="NZ_LRDC01000011.1"/>
</dbReference>
<dbReference type="EMBL" id="LRDC01000011">
    <property type="protein sequence ID" value="KVX02614.1"/>
    <property type="molecule type" value="Genomic_DNA"/>
</dbReference>
<sequence>MQRTISPTKHWIVIVLLSVLGCALLLQGGYMQAKAHFAQFLIERAFEKTLADSQPHKPWSWADTHPVAKMRVLQQHNDSLQPLGSDLYVLAGASGRNLAFGPGLMLAGAALGEQGNMIIAGHRDSHFMRLQYVKVGDMIELYSTAGERVLYQITTTHVVHETDLDVLAPTAESHLTLITCYPFDQLSGNAEYRYIVEAKPVVSKPLYS</sequence>
<dbReference type="Pfam" id="PF04203">
    <property type="entry name" value="Sortase"/>
    <property type="match status" value="1"/>
</dbReference>
<evidence type="ECO:0000256" key="2">
    <source>
        <dbReference type="SAM" id="Phobius"/>
    </source>
</evidence>
<reference evidence="3 4" key="1">
    <citation type="submission" date="2016-01" db="EMBL/GenBank/DDBJ databases">
        <title>Draft genome of the antarctic isolate Shewanella frigidimarina Ag06-30.</title>
        <authorList>
            <person name="Parmeciano Di Noto G."/>
            <person name="Vazquez S."/>
            <person name="Mac Cormack W."/>
            <person name="Iriarte A."/>
            <person name="Quiroga C."/>
        </authorList>
    </citation>
    <scope>NUCLEOTIDE SEQUENCE [LARGE SCALE GENOMIC DNA]</scope>
    <source>
        <strain evidence="3 4">Ag06-30</strain>
    </source>
</reference>
<evidence type="ECO:0000256" key="1">
    <source>
        <dbReference type="ARBA" id="ARBA00022801"/>
    </source>
</evidence>
<dbReference type="InterPro" id="IPR041999">
    <property type="entry name" value="Sortase_D_1"/>
</dbReference>
<dbReference type="InterPro" id="IPR023365">
    <property type="entry name" value="Sortase_dom-sf"/>
</dbReference>
<evidence type="ECO:0000313" key="4">
    <source>
        <dbReference type="Proteomes" id="UP000055702"/>
    </source>
</evidence>
<keyword evidence="2" id="KW-1133">Transmembrane helix</keyword>
<evidence type="ECO:0000313" key="3">
    <source>
        <dbReference type="EMBL" id="KVX02614.1"/>
    </source>
</evidence>
<dbReference type="InterPro" id="IPR022445">
    <property type="entry name" value="Sortase_proteobact_type"/>
</dbReference>
<feature type="transmembrane region" description="Helical" evidence="2">
    <location>
        <begin position="12"/>
        <end position="30"/>
    </location>
</feature>
<dbReference type="AlphaFoldDB" id="A0A106C1T9"/>
<keyword evidence="2" id="KW-0812">Transmembrane</keyword>
<dbReference type="NCBIfam" id="TIGR01076">
    <property type="entry name" value="sortase_fam"/>
    <property type="match status" value="1"/>
</dbReference>
<name>A0A106C1T9_SHEFR</name>
<keyword evidence="1" id="KW-0378">Hydrolase</keyword>
<accession>A0A106C1T9</accession>
<dbReference type="Gene3D" id="2.40.260.10">
    <property type="entry name" value="Sortase"/>
    <property type="match status" value="1"/>
</dbReference>